<dbReference type="GO" id="GO:0004081">
    <property type="term" value="F:bis(5'-nucleosyl)-tetraphosphatase (asymmetrical) activity"/>
    <property type="evidence" value="ECO:0007669"/>
    <property type="project" value="TreeGrafter"/>
</dbReference>
<accession>A0A0G0VAY9</accession>
<reference evidence="5 6" key="1">
    <citation type="journal article" date="2015" name="Nature">
        <title>rRNA introns, odd ribosomes, and small enigmatic genomes across a large radiation of phyla.</title>
        <authorList>
            <person name="Brown C.T."/>
            <person name="Hug L.A."/>
            <person name="Thomas B.C."/>
            <person name="Sharon I."/>
            <person name="Castelle C.J."/>
            <person name="Singh A."/>
            <person name="Wilkins M.J."/>
            <person name="Williams K.H."/>
            <person name="Banfield J.F."/>
        </authorList>
    </citation>
    <scope>NUCLEOTIDE SEQUENCE [LARGE SCALE GENOMIC DNA]</scope>
</reference>
<evidence type="ECO:0000313" key="5">
    <source>
        <dbReference type="EMBL" id="KKR98079.1"/>
    </source>
</evidence>
<dbReference type="InterPro" id="IPR015797">
    <property type="entry name" value="NUDIX_hydrolase-like_dom_sf"/>
</dbReference>
<dbReference type="AlphaFoldDB" id="A0A0G0VAY9"/>
<dbReference type="PRINTS" id="PR00502">
    <property type="entry name" value="NUDIXFAMILY"/>
</dbReference>
<dbReference type="InterPro" id="IPR020084">
    <property type="entry name" value="NUDIX_hydrolase_CS"/>
</dbReference>
<evidence type="ECO:0000256" key="2">
    <source>
        <dbReference type="RuleBase" id="RU003476"/>
    </source>
</evidence>
<dbReference type="SUPFAM" id="SSF55811">
    <property type="entry name" value="Nudix"/>
    <property type="match status" value="1"/>
</dbReference>
<dbReference type="GO" id="GO:0006754">
    <property type="term" value="P:ATP biosynthetic process"/>
    <property type="evidence" value="ECO:0007669"/>
    <property type="project" value="TreeGrafter"/>
</dbReference>
<feature type="region of interest" description="Disordered" evidence="3">
    <location>
        <begin position="1"/>
        <end position="28"/>
    </location>
</feature>
<feature type="domain" description="Nudix hydrolase" evidence="4">
    <location>
        <begin position="30"/>
        <end position="168"/>
    </location>
</feature>
<dbReference type="PROSITE" id="PS51462">
    <property type="entry name" value="NUDIX"/>
    <property type="match status" value="1"/>
</dbReference>
<evidence type="ECO:0000313" key="6">
    <source>
        <dbReference type="Proteomes" id="UP000034746"/>
    </source>
</evidence>
<evidence type="ECO:0000256" key="1">
    <source>
        <dbReference type="ARBA" id="ARBA00022801"/>
    </source>
</evidence>
<organism evidence="5 6">
    <name type="scientific">Candidatus Uhrbacteria bacterium GW2011_GWF2_41_16</name>
    <dbReference type="NCBI Taxonomy" id="1618997"/>
    <lineage>
        <taxon>Bacteria</taxon>
        <taxon>Candidatus Uhriibacteriota</taxon>
    </lineage>
</organism>
<dbReference type="Proteomes" id="UP000034746">
    <property type="component" value="Unassembled WGS sequence"/>
</dbReference>
<name>A0A0G0VAY9_9BACT</name>
<proteinExistence type="inferred from homology"/>
<dbReference type="PANTHER" id="PTHR21340:SF0">
    <property type="entry name" value="BIS(5'-NUCLEOSYL)-TETRAPHOSPHATASE [ASYMMETRICAL]"/>
    <property type="match status" value="1"/>
</dbReference>
<dbReference type="InterPro" id="IPR051325">
    <property type="entry name" value="Nudix_hydrolase_domain"/>
</dbReference>
<dbReference type="InterPro" id="IPR020476">
    <property type="entry name" value="Nudix_hydrolase"/>
</dbReference>
<dbReference type="PANTHER" id="PTHR21340">
    <property type="entry name" value="DIADENOSINE 5,5-P1,P4-TETRAPHOSPHATE PYROPHOSPHOHYDROLASE MUTT"/>
    <property type="match status" value="1"/>
</dbReference>
<keyword evidence="1 2" id="KW-0378">Hydrolase</keyword>
<dbReference type="PROSITE" id="PS00893">
    <property type="entry name" value="NUDIX_BOX"/>
    <property type="match status" value="1"/>
</dbReference>
<dbReference type="Pfam" id="PF00293">
    <property type="entry name" value="NUDIX"/>
    <property type="match status" value="1"/>
</dbReference>
<protein>
    <recommendedName>
        <fullName evidence="4">Nudix hydrolase domain-containing protein</fullName>
    </recommendedName>
</protein>
<dbReference type="GO" id="GO:0006167">
    <property type="term" value="P:AMP biosynthetic process"/>
    <property type="evidence" value="ECO:0007669"/>
    <property type="project" value="TreeGrafter"/>
</dbReference>
<feature type="compositionally biased region" description="Low complexity" evidence="3">
    <location>
        <begin position="8"/>
        <end position="21"/>
    </location>
</feature>
<dbReference type="InterPro" id="IPR000086">
    <property type="entry name" value="NUDIX_hydrolase_dom"/>
</dbReference>
<comment type="caution">
    <text evidence="5">The sequence shown here is derived from an EMBL/GenBank/DDBJ whole genome shotgun (WGS) entry which is preliminary data.</text>
</comment>
<dbReference type="Gene3D" id="3.90.79.10">
    <property type="entry name" value="Nucleoside Triphosphate Pyrophosphohydrolase"/>
    <property type="match status" value="1"/>
</dbReference>
<evidence type="ECO:0000259" key="4">
    <source>
        <dbReference type="PROSITE" id="PS51462"/>
    </source>
</evidence>
<sequence length="176" mass="20069">MSCMNHVPSPESIPRSRPSRSSSKRAKNMVHEVSAGGLVFKRTPKGILFAMMKDSYGKWTFPKGHVESGEEKEEAAARESMEELGLEQIRLLESLGQITIWFRDRFVKKGALVHKDIHYFLFATLPDTELFPQTSEHIQEAAWIPAKELLERSFYPDLVPVIKRALMYVRIHGGTV</sequence>
<dbReference type="EMBL" id="LCAU01000006">
    <property type="protein sequence ID" value="KKR98079.1"/>
    <property type="molecule type" value="Genomic_DNA"/>
</dbReference>
<evidence type="ECO:0000256" key="3">
    <source>
        <dbReference type="SAM" id="MobiDB-lite"/>
    </source>
</evidence>
<gene>
    <name evidence="5" type="ORF">UU48_C0006G0119</name>
</gene>
<comment type="similarity">
    <text evidence="2">Belongs to the Nudix hydrolase family.</text>
</comment>